<name>A0AAW1VR27_RUBAR</name>
<protein>
    <submittedName>
        <fullName evidence="1">Uncharacterized protein</fullName>
    </submittedName>
</protein>
<gene>
    <name evidence="1" type="ORF">M0R45_002862</name>
</gene>
<evidence type="ECO:0000313" key="1">
    <source>
        <dbReference type="EMBL" id="KAK9906128.1"/>
    </source>
</evidence>
<organism evidence="1 2">
    <name type="scientific">Rubus argutus</name>
    <name type="common">Southern blackberry</name>
    <dbReference type="NCBI Taxonomy" id="59490"/>
    <lineage>
        <taxon>Eukaryota</taxon>
        <taxon>Viridiplantae</taxon>
        <taxon>Streptophyta</taxon>
        <taxon>Embryophyta</taxon>
        <taxon>Tracheophyta</taxon>
        <taxon>Spermatophyta</taxon>
        <taxon>Magnoliopsida</taxon>
        <taxon>eudicotyledons</taxon>
        <taxon>Gunneridae</taxon>
        <taxon>Pentapetalae</taxon>
        <taxon>rosids</taxon>
        <taxon>fabids</taxon>
        <taxon>Rosales</taxon>
        <taxon>Rosaceae</taxon>
        <taxon>Rosoideae</taxon>
        <taxon>Rosoideae incertae sedis</taxon>
        <taxon>Rubus</taxon>
    </lineage>
</organism>
<evidence type="ECO:0000313" key="2">
    <source>
        <dbReference type="Proteomes" id="UP001457282"/>
    </source>
</evidence>
<proteinExistence type="predicted"/>
<dbReference type="AlphaFoldDB" id="A0AAW1VR27"/>
<sequence length="124" mass="13790">MANNHPSFSAVTFLNHEKFLAATAIMIGPNPSLLKLHSKISPEVGVDSEMEPLHATVSSHMKTQPPLQLRLMEPLYVTVSSHLKIQLPPELNQECRFMDVETEPLHTTVSSNPKTELPFPSSLH</sequence>
<keyword evidence="2" id="KW-1185">Reference proteome</keyword>
<dbReference type="EMBL" id="JBEDUW010000094">
    <property type="protein sequence ID" value="KAK9906128.1"/>
    <property type="molecule type" value="Genomic_DNA"/>
</dbReference>
<comment type="caution">
    <text evidence="1">The sequence shown here is derived from an EMBL/GenBank/DDBJ whole genome shotgun (WGS) entry which is preliminary data.</text>
</comment>
<accession>A0AAW1VR27</accession>
<reference evidence="1 2" key="1">
    <citation type="journal article" date="2023" name="G3 (Bethesda)">
        <title>A chromosome-length genome assembly and annotation of blackberry (Rubus argutus, cv. 'Hillquist').</title>
        <authorList>
            <person name="Bruna T."/>
            <person name="Aryal R."/>
            <person name="Dudchenko O."/>
            <person name="Sargent D.J."/>
            <person name="Mead D."/>
            <person name="Buti M."/>
            <person name="Cavallini A."/>
            <person name="Hytonen T."/>
            <person name="Andres J."/>
            <person name="Pham M."/>
            <person name="Weisz D."/>
            <person name="Mascagni F."/>
            <person name="Usai G."/>
            <person name="Natali L."/>
            <person name="Bassil N."/>
            <person name="Fernandez G.E."/>
            <person name="Lomsadze A."/>
            <person name="Armour M."/>
            <person name="Olukolu B."/>
            <person name="Poorten T."/>
            <person name="Britton C."/>
            <person name="Davik J."/>
            <person name="Ashrafi H."/>
            <person name="Aiden E.L."/>
            <person name="Borodovsky M."/>
            <person name="Worthington M."/>
        </authorList>
    </citation>
    <scope>NUCLEOTIDE SEQUENCE [LARGE SCALE GENOMIC DNA]</scope>
    <source>
        <strain evidence="1">PI 553951</strain>
    </source>
</reference>
<dbReference type="Proteomes" id="UP001457282">
    <property type="component" value="Unassembled WGS sequence"/>
</dbReference>